<comment type="subcellular location">
    <subcellularLocation>
        <location evidence="1">Cell membrane</location>
        <topology evidence="1">Multi-pass membrane protein</topology>
    </subcellularLocation>
</comment>
<protein>
    <recommendedName>
        <fullName evidence="8">Major facilitator superfamily (MFS) profile domain-containing protein</fullName>
    </recommendedName>
</protein>
<evidence type="ECO:0000256" key="4">
    <source>
        <dbReference type="ARBA" id="ARBA00022692"/>
    </source>
</evidence>
<evidence type="ECO:0000256" key="7">
    <source>
        <dbReference type="SAM" id="Phobius"/>
    </source>
</evidence>
<dbReference type="PROSITE" id="PS50850">
    <property type="entry name" value="MFS"/>
    <property type="match status" value="1"/>
</dbReference>
<dbReference type="InterPro" id="IPR050171">
    <property type="entry name" value="MFS_Transporters"/>
</dbReference>
<evidence type="ECO:0000256" key="5">
    <source>
        <dbReference type="ARBA" id="ARBA00022989"/>
    </source>
</evidence>
<dbReference type="EMBL" id="PCVO01000052">
    <property type="protein sequence ID" value="PIQ75008.1"/>
    <property type="molecule type" value="Genomic_DNA"/>
</dbReference>
<keyword evidence="6 7" id="KW-0472">Membrane</keyword>
<dbReference type="PANTHER" id="PTHR23517">
    <property type="entry name" value="RESISTANCE PROTEIN MDTM, PUTATIVE-RELATED-RELATED"/>
    <property type="match status" value="1"/>
</dbReference>
<dbReference type="GO" id="GO:0022857">
    <property type="term" value="F:transmembrane transporter activity"/>
    <property type="evidence" value="ECO:0007669"/>
    <property type="project" value="InterPro"/>
</dbReference>
<keyword evidence="2" id="KW-0813">Transport</keyword>
<feature type="transmembrane region" description="Helical" evidence="7">
    <location>
        <begin position="104"/>
        <end position="127"/>
    </location>
</feature>
<reference evidence="9 10" key="1">
    <citation type="submission" date="2017-09" db="EMBL/GenBank/DDBJ databases">
        <title>Depth-based differentiation of microbial function through sediment-hosted aquifers and enrichment of novel symbionts in the deep terrestrial subsurface.</title>
        <authorList>
            <person name="Probst A.J."/>
            <person name="Ladd B."/>
            <person name="Jarett J.K."/>
            <person name="Geller-Mcgrath D.E."/>
            <person name="Sieber C.M."/>
            <person name="Emerson J.B."/>
            <person name="Anantharaman K."/>
            <person name="Thomas B.C."/>
            <person name="Malmstrom R."/>
            <person name="Stieglmeier M."/>
            <person name="Klingl A."/>
            <person name="Woyke T."/>
            <person name="Ryan C.M."/>
            <person name="Banfield J.F."/>
        </authorList>
    </citation>
    <scope>NUCLEOTIDE SEQUENCE [LARGE SCALE GENOMIC DNA]</scope>
    <source>
        <strain evidence="9">CG11_big_fil_rev_8_21_14_0_20_40_15</strain>
    </source>
</reference>
<sequence>MTRSINKVIKVLILSDLALLTGLGFIAPIFAIFLTNNIEGGNIETAGFAAAIYCLVHSLVIIPFGRYLDKNHGEKDDLWFIIIGNFLAALAVFGYIFSRQPWHIYVLQGIYGVGMGMNMPGFTAIFTRHIDKGKEAYEWSVRGALIGIGTGVAGGLGGIIAHNFGFNVLFVGVTIFILLSGFFPIFISKKMIDKETKSPLYPEIKSIEPPAPKE</sequence>
<evidence type="ECO:0000256" key="2">
    <source>
        <dbReference type="ARBA" id="ARBA00022448"/>
    </source>
</evidence>
<dbReference type="GO" id="GO:0005886">
    <property type="term" value="C:plasma membrane"/>
    <property type="evidence" value="ECO:0007669"/>
    <property type="project" value="UniProtKB-SubCell"/>
</dbReference>
<dbReference type="InterPro" id="IPR036259">
    <property type="entry name" value="MFS_trans_sf"/>
</dbReference>
<feature type="transmembrane region" description="Helical" evidence="7">
    <location>
        <begin position="166"/>
        <end position="187"/>
    </location>
</feature>
<evidence type="ECO:0000256" key="6">
    <source>
        <dbReference type="ARBA" id="ARBA00023136"/>
    </source>
</evidence>
<feature type="transmembrane region" description="Helical" evidence="7">
    <location>
        <begin position="78"/>
        <end position="98"/>
    </location>
</feature>
<organism evidence="9 10">
    <name type="scientific">Candidatus Portnoybacteria bacterium CG11_big_fil_rev_8_21_14_0_20_40_15</name>
    <dbReference type="NCBI Taxonomy" id="1974817"/>
    <lineage>
        <taxon>Bacteria</taxon>
        <taxon>Candidatus Portnoyibacteriota</taxon>
    </lineage>
</organism>
<keyword evidence="4 7" id="KW-0812">Transmembrane</keyword>
<dbReference type="PANTHER" id="PTHR23517:SF3">
    <property type="entry name" value="INTEGRAL MEMBRANE TRANSPORT PROTEIN"/>
    <property type="match status" value="1"/>
</dbReference>
<evidence type="ECO:0000256" key="1">
    <source>
        <dbReference type="ARBA" id="ARBA00004651"/>
    </source>
</evidence>
<proteinExistence type="predicted"/>
<feature type="transmembrane region" description="Helical" evidence="7">
    <location>
        <begin position="12"/>
        <end position="34"/>
    </location>
</feature>
<evidence type="ECO:0000313" key="9">
    <source>
        <dbReference type="EMBL" id="PIQ75008.1"/>
    </source>
</evidence>
<dbReference type="Gene3D" id="1.20.1250.20">
    <property type="entry name" value="MFS general substrate transporter like domains"/>
    <property type="match status" value="1"/>
</dbReference>
<name>A0A2H0KS78_9BACT</name>
<dbReference type="InterPro" id="IPR011701">
    <property type="entry name" value="MFS"/>
</dbReference>
<dbReference type="Proteomes" id="UP000229317">
    <property type="component" value="Unassembled WGS sequence"/>
</dbReference>
<dbReference type="Pfam" id="PF07690">
    <property type="entry name" value="MFS_1"/>
    <property type="match status" value="1"/>
</dbReference>
<dbReference type="AlphaFoldDB" id="A0A2H0KS78"/>
<accession>A0A2H0KS78</accession>
<feature type="domain" description="Major facilitator superfamily (MFS) profile" evidence="8">
    <location>
        <begin position="8"/>
        <end position="214"/>
    </location>
</feature>
<comment type="caution">
    <text evidence="9">The sequence shown here is derived from an EMBL/GenBank/DDBJ whole genome shotgun (WGS) entry which is preliminary data.</text>
</comment>
<dbReference type="SUPFAM" id="SSF103473">
    <property type="entry name" value="MFS general substrate transporter"/>
    <property type="match status" value="1"/>
</dbReference>
<keyword evidence="3" id="KW-1003">Cell membrane</keyword>
<evidence type="ECO:0000259" key="8">
    <source>
        <dbReference type="PROSITE" id="PS50850"/>
    </source>
</evidence>
<evidence type="ECO:0000313" key="10">
    <source>
        <dbReference type="Proteomes" id="UP000229317"/>
    </source>
</evidence>
<feature type="transmembrane region" description="Helical" evidence="7">
    <location>
        <begin position="139"/>
        <end position="160"/>
    </location>
</feature>
<keyword evidence="5 7" id="KW-1133">Transmembrane helix</keyword>
<gene>
    <name evidence="9" type="ORF">COV84_03470</name>
</gene>
<feature type="transmembrane region" description="Helical" evidence="7">
    <location>
        <begin position="46"/>
        <end position="66"/>
    </location>
</feature>
<evidence type="ECO:0000256" key="3">
    <source>
        <dbReference type="ARBA" id="ARBA00022475"/>
    </source>
</evidence>
<dbReference type="InterPro" id="IPR020846">
    <property type="entry name" value="MFS_dom"/>
</dbReference>